<proteinExistence type="predicted"/>
<dbReference type="SUPFAM" id="SSF50969">
    <property type="entry name" value="YVTN repeat-like/Quinoprotein amine dehydrogenase"/>
    <property type="match status" value="1"/>
</dbReference>
<dbReference type="SUPFAM" id="SSF52743">
    <property type="entry name" value="Subtilisin-like"/>
    <property type="match status" value="1"/>
</dbReference>
<dbReference type="InterPro" id="IPR036852">
    <property type="entry name" value="Peptidase_S8/S53_dom_sf"/>
</dbReference>
<organism evidence="4 5">
    <name type="scientific">Actinacidiphila cocklensis</name>
    <dbReference type="NCBI Taxonomy" id="887465"/>
    <lineage>
        <taxon>Bacteria</taxon>
        <taxon>Bacillati</taxon>
        <taxon>Actinomycetota</taxon>
        <taxon>Actinomycetes</taxon>
        <taxon>Kitasatosporales</taxon>
        <taxon>Streptomycetaceae</taxon>
        <taxon>Actinacidiphila</taxon>
    </lineage>
</organism>
<reference evidence="4" key="1">
    <citation type="submission" date="2021-05" db="EMBL/GenBank/DDBJ databases">
        <authorList>
            <person name="Arsene-Ploetze F."/>
        </authorList>
    </citation>
    <scope>NUCLEOTIDE SEQUENCE</scope>
    <source>
        <strain evidence="4">DSM 42138</strain>
    </source>
</reference>
<accession>A0A9W4DKY9</accession>
<protein>
    <submittedName>
        <fullName evidence="4">PQQ-like domain-containing protein</fullName>
    </submittedName>
</protein>
<sequence>MRRSRGIRSSTVATVLAVGAALLAMPAAHADTSQNHKELRLDAGSLAKLSKRFENRIDGTSAQVASQEHSGSAALPPSAAPSAAGRGSAAAPAPASPSASASTATTLQQTGQAETARGYAVTTALPGTGDWVAVFSGGTITRYDAKGKQVWDRTATSLYTDWKVSPTNWYQPNPYVPNLYEGYDPYQMSSTGRHPYVTGDFNHDGTDDIAVAYAVADYPFRPFTSPGSDLDYGTFVTVLDGGTGKTTWSKLVPGSVGNMLAQDGKLIVANSTGPSWTYDPTPEQGDSRSNLTAYSFAPAAGGKLTGTAAWTYSTRAPWANWGDLESLDSGRIAASWSDTPMGLGSPRPPAGHVLVIDPSNGRVATDTRTPGYPRMVAQDPQTGRVLVVEQNDPFDSVRWDLTSIDPRSGTRSVIASREGTIPEDFQVVPDPHGHEVRYAVAELGINADLTDGQSTVSGWDDRGRTVWSQTTASTVGGPNAPVLALQYDTHGSGEVVASVSDPANDSATLQNGPEHTQVLGFDAQSGSVDWKQEGSVSGDQLTPYQGRLLTVGYDSTAYFFDPEKGLPQPLPLFADPYAAVAADVNGDHVKDLVVGGQSRGVFALDGRTLKNAKPALLWQATVGGSVHQLTTGAFADRNGHPTASVVAATGTGFSVLDLRTGAVRSNVPTGKGYTGSVTVTPDGHGDSQIVVPNTTLTAYSADGTPNWTYTPTGTAGKSLVFSTVTTDSAGHLLLEYGGSYPETGTPAVSDPAPTAVSLDPATGTPLWATPTSDPGAGWVAPGDSVYADPAVPGADGHAAAFAFRGQSSANTHLIEFLDTRTGAVASHYESPGSIGFESFTASRQSGLVETRQFNATVYPTDGSAPYPFTDYLNAHNGVFTHSSKGTEGFVTAEEGLLTYPSPVPNTDNVVIGENDFALGANAVTTAELGNGTADDVIGLAFDWRGFDLAVQAVGGGGFASDAFPHGLTTYQLTDTPGTAAGTSPSAAATPTADGPASPLPGTGMPVATTAFPVQVKATLPAAKVHSDAADNDAETTRGYSPQQIQARLGLKGDGTGQTVAIVDAFDYPTAEADLNHFATHFDLPPTCDTVDAGADCFDFQQVYADGSRPAGNTGWNEEAALDIEWVHSVAPHAKIVLVESADASMAALERADDAAAALHPAAVSNSWGSGEFSEEGFYDGHCKLADSVCVQSTGDAGYPSGYSATNPYVLAIGGTSLQLDAAGNTTDETAWRSTGGGLSYFEPRPAYQDGVQTSPLRATPDVSMVADPATGVPVYVTMTTVTGTQRSVWVEVGGTSLAAPIWGAVIASADQLRAAAGKPHLASAGPDGDTAHADVYALGSDHLRDITSGANGACGAECTAGPGYDTVTGLGSPTTGVDTALAAMK</sequence>
<feature type="compositionally biased region" description="Low complexity" evidence="1">
    <location>
        <begin position="975"/>
        <end position="996"/>
    </location>
</feature>
<dbReference type="PANTHER" id="PTHR14218:SF15">
    <property type="entry name" value="TRIPEPTIDYL-PEPTIDASE 1"/>
    <property type="match status" value="1"/>
</dbReference>
<keyword evidence="5" id="KW-1185">Reference proteome</keyword>
<dbReference type="PANTHER" id="PTHR14218">
    <property type="entry name" value="PROTEASE S8 TRIPEPTIDYL PEPTIDASE I CLN2"/>
    <property type="match status" value="1"/>
</dbReference>
<comment type="caution">
    <text evidence="4">The sequence shown here is derived from an EMBL/GenBank/DDBJ whole genome shotgun (WGS) entry which is preliminary data.</text>
</comment>
<dbReference type="PROSITE" id="PS51695">
    <property type="entry name" value="SEDOLISIN"/>
    <property type="match status" value="1"/>
</dbReference>
<feature type="signal peptide" evidence="2">
    <location>
        <begin position="1"/>
        <end position="30"/>
    </location>
</feature>
<evidence type="ECO:0000259" key="3">
    <source>
        <dbReference type="PROSITE" id="PS51695"/>
    </source>
</evidence>
<feature type="region of interest" description="Disordered" evidence="1">
    <location>
        <begin position="974"/>
        <end position="998"/>
    </location>
</feature>
<dbReference type="InterPro" id="IPR050819">
    <property type="entry name" value="Tripeptidyl-peptidase_I"/>
</dbReference>
<dbReference type="GO" id="GO:0004252">
    <property type="term" value="F:serine-type endopeptidase activity"/>
    <property type="evidence" value="ECO:0007669"/>
    <property type="project" value="InterPro"/>
</dbReference>
<feature type="compositionally biased region" description="Polar residues" evidence="1">
    <location>
        <begin position="59"/>
        <end position="69"/>
    </location>
</feature>
<feature type="region of interest" description="Disordered" evidence="1">
    <location>
        <begin position="59"/>
        <end position="111"/>
    </location>
</feature>
<evidence type="ECO:0000313" key="5">
    <source>
        <dbReference type="Proteomes" id="UP001152519"/>
    </source>
</evidence>
<keyword evidence="2" id="KW-0732">Signal</keyword>
<dbReference type="Proteomes" id="UP001152519">
    <property type="component" value="Unassembled WGS sequence"/>
</dbReference>
<evidence type="ECO:0000256" key="1">
    <source>
        <dbReference type="SAM" id="MobiDB-lite"/>
    </source>
</evidence>
<dbReference type="Gene3D" id="3.40.50.200">
    <property type="entry name" value="Peptidase S8/S53 domain"/>
    <property type="match status" value="1"/>
</dbReference>
<name>A0A9W4DKY9_9ACTN</name>
<dbReference type="InterPro" id="IPR030400">
    <property type="entry name" value="Sedolisin_dom"/>
</dbReference>
<evidence type="ECO:0000256" key="2">
    <source>
        <dbReference type="SAM" id="SignalP"/>
    </source>
</evidence>
<evidence type="ECO:0000313" key="4">
    <source>
        <dbReference type="EMBL" id="CAG6392077.1"/>
    </source>
</evidence>
<dbReference type="GO" id="GO:0006508">
    <property type="term" value="P:proteolysis"/>
    <property type="evidence" value="ECO:0007669"/>
    <property type="project" value="InterPro"/>
</dbReference>
<dbReference type="CDD" id="cd04056">
    <property type="entry name" value="Peptidases_S53"/>
    <property type="match status" value="1"/>
</dbReference>
<gene>
    <name evidence="4" type="ORF">SCOCK_150049</name>
</gene>
<dbReference type="EMBL" id="CAJSLV010000043">
    <property type="protein sequence ID" value="CAG6392077.1"/>
    <property type="molecule type" value="Genomic_DNA"/>
</dbReference>
<dbReference type="InterPro" id="IPR011044">
    <property type="entry name" value="Quino_amine_DH_bsu"/>
</dbReference>
<feature type="chain" id="PRO_5040855317" evidence="2">
    <location>
        <begin position="31"/>
        <end position="1385"/>
    </location>
</feature>
<feature type="domain" description="Peptidase S53" evidence="3">
    <location>
        <begin position="1038"/>
        <end position="1385"/>
    </location>
</feature>
<feature type="compositionally biased region" description="Low complexity" evidence="1">
    <location>
        <begin position="70"/>
        <end position="106"/>
    </location>
</feature>
<dbReference type="GO" id="GO:0008240">
    <property type="term" value="F:tripeptidyl-peptidase activity"/>
    <property type="evidence" value="ECO:0007669"/>
    <property type="project" value="TreeGrafter"/>
</dbReference>